<dbReference type="InterPro" id="IPR001969">
    <property type="entry name" value="Aspartic_peptidase_AS"/>
</dbReference>
<dbReference type="PROSITE" id="PS00141">
    <property type="entry name" value="ASP_PROTEASE"/>
    <property type="match status" value="1"/>
</dbReference>
<evidence type="ECO:0000313" key="2">
    <source>
        <dbReference type="Proteomes" id="UP001151760"/>
    </source>
</evidence>
<comment type="caution">
    <text evidence="1">The sequence shown here is derived from an EMBL/GenBank/DDBJ whole genome shotgun (WGS) entry which is preliminary data.</text>
</comment>
<organism evidence="1 2">
    <name type="scientific">Tanacetum coccineum</name>
    <dbReference type="NCBI Taxonomy" id="301880"/>
    <lineage>
        <taxon>Eukaryota</taxon>
        <taxon>Viridiplantae</taxon>
        <taxon>Streptophyta</taxon>
        <taxon>Embryophyta</taxon>
        <taxon>Tracheophyta</taxon>
        <taxon>Spermatophyta</taxon>
        <taxon>Magnoliopsida</taxon>
        <taxon>eudicotyledons</taxon>
        <taxon>Gunneridae</taxon>
        <taxon>Pentapetalae</taxon>
        <taxon>asterids</taxon>
        <taxon>campanulids</taxon>
        <taxon>Asterales</taxon>
        <taxon>Asteraceae</taxon>
        <taxon>Asteroideae</taxon>
        <taxon>Anthemideae</taxon>
        <taxon>Anthemidinae</taxon>
        <taxon>Tanacetum</taxon>
    </lineage>
</organism>
<keyword evidence="2" id="KW-1185">Reference proteome</keyword>
<name>A0ABQ5IP15_9ASTR</name>
<accession>A0ABQ5IP15</accession>
<dbReference type="Proteomes" id="UP001151760">
    <property type="component" value="Unassembled WGS sequence"/>
</dbReference>
<sequence length="574" mass="66685">MRYSIPCKVDGQRAWDAELDLADLVNYVTEKVLGNMGFVRVNLCDYGRKMVNDVNVEIHGVKFKADFVVLDYIRMNLTKFKEGIEVIDLTEEVGSSSEEVVKMGKANRNKGYNINKLTPPPSLKVEEIPPTSLKESKPILEDLDNYVVYKKKLDEILIVDTGASVSVLPYSLYKDLGLRYPRPYQTNLTMADNTEAKAMGEVKNTCGAILTMGRVWLCIDDGVISIPIFTKHGHKLDVVAFEMEDIEDDMERALAMEEYFNPFKNLILFKKLVDFLGSLLVQLKNLDLGNEGYETYKKIDGDRDWHARFEIVTPSGRKFNRAFKTKTTTRKLSGKFKTEDVLREDDRAPCRVADMLCRAAREKSRKDTLPNPLIAEYERRNKRNTITYLLQPMSNANLKWKDLSSVERHAYYEKLEMMKLEYIYEGDGDVFVDYSWERTLLIDNKIYPEWVLEFFSTLYFDKVVDRTNLMKDKYWIIADHLYKHAPGTKENSVICAGHYVTKIASFLGYYMDDEIKKCSEPIDFKERNWNTKPRSWCRKEARNVLADGKSYVRFDHESFEDDVKRTKFSRKLSG</sequence>
<gene>
    <name evidence="1" type="ORF">Tco_1112237</name>
</gene>
<dbReference type="EMBL" id="BQNB010021007">
    <property type="protein sequence ID" value="GJU01899.1"/>
    <property type="molecule type" value="Genomic_DNA"/>
</dbReference>
<evidence type="ECO:0000313" key="1">
    <source>
        <dbReference type="EMBL" id="GJU01899.1"/>
    </source>
</evidence>
<reference evidence="1" key="2">
    <citation type="submission" date="2022-01" db="EMBL/GenBank/DDBJ databases">
        <authorList>
            <person name="Yamashiro T."/>
            <person name="Shiraishi A."/>
            <person name="Satake H."/>
            <person name="Nakayama K."/>
        </authorList>
    </citation>
    <scope>NUCLEOTIDE SEQUENCE</scope>
</reference>
<reference evidence="1" key="1">
    <citation type="journal article" date="2022" name="Int. J. Mol. Sci.">
        <title>Draft Genome of Tanacetum Coccineum: Genomic Comparison of Closely Related Tanacetum-Family Plants.</title>
        <authorList>
            <person name="Yamashiro T."/>
            <person name="Shiraishi A."/>
            <person name="Nakayama K."/>
            <person name="Satake H."/>
        </authorList>
    </citation>
    <scope>NUCLEOTIDE SEQUENCE</scope>
</reference>
<protein>
    <submittedName>
        <fullName evidence="1">Retrovirus-related pol polyprotein from transposon TNT 1-94</fullName>
    </submittedName>
</protein>
<proteinExistence type="predicted"/>